<evidence type="ECO:0000313" key="2">
    <source>
        <dbReference type="EMBL" id="WPU64018.1"/>
    </source>
</evidence>
<protein>
    <submittedName>
        <fullName evidence="2">Uncharacterized protein</fullName>
    </submittedName>
</protein>
<accession>A0AAX4HL68</accession>
<keyword evidence="1" id="KW-0472">Membrane</keyword>
<proteinExistence type="predicted"/>
<dbReference type="KEGG" id="psti:SOO65_15080"/>
<organism evidence="2 3">
    <name type="scientific">Peredibacter starrii</name>
    <dbReference type="NCBI Taxonomy" id="28202"/>
    <lineage>
        <taxon>Bacteria</taxon>
        <taxon>Pseudomonadati</taxon>
        <taxon>Bdellovibrionota</taxon>
        <taxon>Bacteriovoracia</taxon>
        <taxon>Bacteriovoracales</taxon>
        <taxon>Bacteriovoracaceae</taxon>
        <taxon>Peredibacter</taxon>
    </lineage>
</organism>
<evidence type="ECO:0000313" key="3">
    <source>
        <dbReference type="Proteomes" id="UP001324634"/>
    </source>
</evidence>
<name>A0AAX4HL68_9BACT</name>
<feature type="transmembrane region" description="Helical" evidence="1">
    <location>
        <begin position="49"/>
        <end position="71"/>
    </location>
</feature>
<dbReference type="Proteomes" id="UP001324634">
    <property type="component" value="Chromosome"/>
</dbReference>
<gene>
    <name evidence="2" type="ORF">SOO65_15080</name>
</gene>
<dbReference type="RefSeq" id="WP_321391919.1">
    <property type="nucleotide sequence ID" value="NZ_CP139487.1"/>
</dbReference>
<keyword evidence="1" id="KW-0812">Transmembrane</keyword>
<keyword evidence="3" id="KW-1185">Reference proteome</keyword>
<dbReference type="AlphaFoldDB" id="A0AAX4HL68"/>
<reference evidence="2 3" key="1">
    <citation type="submission" date="2023-11" db="EMBL/GenBank/DDBJ databases">
        <title>Peredibacter starrii A3.12.</title>
        <authorList>
            <person name="Mitchell R.J."/>
        </authorList>
    </citation>
    <scope>NUCLEOTIDE SEQUENCE [LARGE SCALE GENOMIC DNA]</scope>
    <source>
        <strain evidence="2 3">A3.12</strain>
    </source>
</reference>
<keyword evidence="1" id="KW-1133">Transmembrane helix</keyword>
<dbReference type="EMBL" id="CP139487">
    <property type="protein sequence ID" value="WPU64018.1"/>
    <property type="molecule type" value="Genomic_DNA"/>
</dbReference>
<evidence type="ECO:0000256" key="1">
    <source>
        <dbReference type="SAM" id="Phobius"/>
    </source>
</evidence>
<sequence length="216" mass="24647">MVEDVNTSIPMFKKIDRSVFDRIDKFKLTPGYNNLQDFYNGLEEEQQKLFKAAVILLIFLLPTMVLGLVYWQNNTLKADLATRQALITKANEIIGQNQGLREIFPAVLSQNPIDGQDMMSSRMSNMLSAAGIELSKIQVKNYNGEMISPVVMKSEADFAFSNITNDELMNIFVNMIQREKFRIQSVDIKRNNDTGLLQGQFHAIHFSNAQNTEEEE</sequence>